<evidence type="ECO:0000256" key="8">
    <source>
        <dbReference type="ARBA" id="ARBA00023136"/>
    </source>
</evidence>
<keyword evidence="8" id="KW-0472">Membrane</keyword>
<dbReference type="AlphaFoldDB" id="A0A1I7Z2V3"/>
<evidence type="ECO:0000256" key="3">
    <source>
        <dbReference type="ARBA" id="ARBA00022737"/>
    </source>
</evidence>
<dbReference type="Pfam" id="PF07719">
    <property type="entry name" value="TPR_2"/>
    <property type="match status" value="1"/>
</dbReference>
<keyword evidence="3" id="KW-0677">Repeat</keyword>
<keyword evidence="7" id="KW-0496">Mitochondrion</keyword>
<dbReference type="GO" id="GO:0008320">
    <property type="term" value="F:protein transmembrane transporter activity"/>
    <property type="evidence" value="ECO:0007669"/>
    <property type="project" value="TreeGrafter"/>
</dbReference>
<evidence type="ECO:0000256" key="2">
    <source>
        <dbReference type="ARBA" id="ARBA00022692"/>
    </source>
</evidence>
<evidence type="ECO:0000313" key="12">
    <source>
        <dbReference type="WBParaSite" id="L893_g22367.t1"/>
    </source>
</evidence>
<feature type="repeat" description="TPR" evidence="10">
    <location>
        <begin position="53"/>
        <end position="86"/>
    </location>
</feature>
<proteinExistence type="inferred from homology"/>
<dbReference type="SUPFAM" id="SSF48452">
    <property type="entry name" value="TPR-like"/>
    <property type="match status" value="1"/>
</dbReference>
<dbReference type="PROSITE" id="PS50005">
    <property type="entry name" value="TPR"/>
    <property type="match status" value="2"/>
</dbReference>
<dbReference type="Pfam" id="PF14559">
    <property type="entry name" value="TPR_19"/>
    <property type="match status" value="1"/>
</dbReference>
<keyword evidence="11" id="KW-1185">Reference proteome</keyword>
<evidence type="ECO:0000256" key="10">
    <source>
        <dbReference type="PROSITE-ProRule" id="PRU00339"/>
    </source>
</evidence>
<dbReference type="InterPro" id="IPR011990">
    <property type="entry name" value="TPR-like_helical_dom_sf"/>
</dbReference>
<dbReference type="Gene3D" id="1.25.40.10">
    <property type="entry name" value="Tetratricopeptide repeat domain"/>
    <property type="match status" value="2"/>
</dbReference>
<dbReference type="InterPro" id="IPR013105">
    <property type="entry name" value="TPR_2"/>
</dbReference>
<dbReference type="GO" id="GO:0030150">
    <property type="term" value="P:protein import into mitochondrial matrix"/>
    <property type="evidence" value="ECO:0007669"/>
    <property type="project" value="TreeGrafter"/>
</dbReference>
<dbReference type="WBParaSite" id="L893_g22367.t1">
    <property type="protein sequence ID" value="L893_g22367.t1"/>
    <property type="gene ID" value="L893_g22367"/>
</dbReference>
<keyword evidence="4" id="KW-1000">Mitochondrion outer membrane</keyword>
<dbReference type="PANTHER" id="PTHR46208">
    <property type="entry name" value="MITOCHONDRIAL IMPORT RECEPTOR SUBUNIT TOM70"/>
    <property type="match status" value="1"/>
</dbReference>
<evidence type="ECO:0000256" key="5">
    <source>
        <dbReference type="ARBA" id="ARBA00022803"/>
    </source>
</evidence>
<evidence type="ECO:0000256" key="6">
    <source>
        <dbReference type="ARBA" id="ARBA00022989"/>
    </source>
</evidence>
<dbReference type="GO" id="GO:0030943">
    <property type="term" value="F:mitochondrion targeting sequence binding"/>
    <property type="evidence" value="ECO:0007669"/>
    <property type="project" value="TreeGrafter"/>
</dbReference>
<evidence type="ECO:0000256" key="4">
    <source>
        <dbReference type="ARBA" id="ARBA00022787"/>
    </source>
</evidence>
<accession>A0A1I7Z2V3</accession>
<name>A0A1I7Z2V3_9BILA</name>
<reference evidence="12" key="1">
    <citation type="submission" date="2016-11" db="UniProtKB">
        <authorList>
            <consortium name="WormBaseParasite"/>
        </authorList>
    </citation>
    <scope>IDENTIFICATION</scope>
</reference>
<comment type="subcellular location">
    <subcellularLocation>
        <location evidence="1">Mitochondrion outer membrane</location>
        <topology evidence="1">Single-pass membrane protein</topology>
    </subcellularLocation>
</comment>
<dbReference type="InterPro" id="IPR019734">
    <property type="entry name" value="TPR_rpt"/>
</dbReference>
<evidence type="ECO:0000256" key="1">
    <source>
        <dbReference type="ARBA" id="ARBA00004572"/>
    </source>
</evidence>
<dbReference type="SMART" id="SM00028">
    <property type="entry name" value="TPR"/>
    <property type="match status" value="4"/>
</dbReference>
<evidence type="ECO:0000256" key="9">
    <source>
        <dbReference type="ARBA" id="ARBA00038030"/>
    </source>
</evidence>
<evidence type="ECO:0000313" key="11">
    <source>
        <dbReference type="Proteomes" id="UP000095287"/>
    </source>
</evidence>
<dbReference type="GO" id="GO:0045039">
    <property type="term" value="P:protein insertion into mitochondrial inner membrane"/>
    <property type="evidence" value="ECO:0007669"/>
    <property type="project" value="TreeGrafter"/>
</dbReference>
<dbReference type="Proteomes" id="UP000095287">
    <property type="component" value="Unplaced"/>
</dbReference>
<sequence length="557" mass="62285">MQSTTSETGAWGTWPRAIGIAGVIGVGTALGYYCYTRNCAANPEKTKEITLSADDWKKQGNAWFKEKNYTKALECFQKAIEAVGEDSELKSLCYQNCAAVYDIQGDLKSCVNACTEALNINPRYVKALHRRSKCYNKLAAHRESLEDELAACAVEKKPLSAAHCHEILTANAVSAVDERRAKNYRVPISPSRVQTWAYYTFEHDPVISLMKTVTLEDENRLFAECFEKVQNGEVNDLLDLVLPETQKEDSPFLFEALLFAARLNLYHGCLEESHKFVNRCEKLWLNAGEDQKKKWVDHRIAALIMSLELSRDANVRKSLVAEAVALDKTNRDIHIAQALLSLESDNDFEAALTSFEKAKDDQSDGNHCVSCHILFIRGLVAFISSNMAGINDAVLKMESYAEQFGDAYPLVHMFLGRLYSMVDAKDQAIGHFNKAEKRMGSWAELALLKASMELAGQESSTEHSKAIQLLESVIRLDPNYGPTYSVLARVYMQAGEYQKAIEAFDKGLALTSNMQNFFIMNMERIMLGKSLEVSKRLDIPADQVVEIIMGSNRSGGL</sequence>
<comment type="similarity">
    <text evidence="9">Belongs to the Tom70 family.</text>
</comment>
<protein>
    <submittedName>
        <fullName evidence="12">Mitochondrial import receptor subunit TOM70</fullName>
    </submittedName>
</protein>
<keyword evidence="6" id="KW-1133">Transmembrane helix</keyword>
<feature type="repeat" description="TPR" evidence="10">
    <location>
        <begin position="481"/>
        <end position="514"/>
    </location>
</feature>
<keyword evidence="2" id="KW-0812">Transmembrane</keyword>
<dbReference type="PANTHER" id="PTHR46208:SF1">
    <property type="entry name" value="MITOCHONDRIAL IMPORT RECEPTOR SUBUNIT TOM70"/>
    <property type="match status" value="1"/>
</dbReference>
<organism evidence="11 12">
    <name type="scientific">Steinernema glaseri</name>
    <dbReference type="NCBI Taxonomy" id="37863"/>
    <lineage>
        <taxon>Eukaryota</taxon>
        <taxon>Metazoa</taxon>
        <taxon>Ecdysozoa</taxon>
        <taxon>Nematoda</taxon>
        <taxon>Chromadorea</taxon>
        <taxon>Rhabditida</taxon>
        <taxon>Tylenchina</taxon>
        <taxon>Panagrolaimomorpha</taxon>
        <taxon>Strongyloidoidea</taxon>
        <taxon>Steinernematidae</taxon>
        <taxon>Steinernema</taxon>
    </lineage>
</organism>
<evidence type="ECO:0000256" key="7">
    <source>
        <dbReference type="ARBA" id="ARBA00023128"/>
    </source>
</evidence>
<dbReference type="GO" id="GO:0005741">
    <property type="term" value="C:mitochondrial outer membrane"/>
    <property type="evidence" value="ECO:0007669"/>
    <property type="project" value="UniProtKB-SubCell"/>
</dbReference>
<keyword evidence="5 10" id="KW-0802">TPR repeat</keyword>